<reference evidence="9" key="1">
    <citation type="journal article" date="2021" name="Nat. Commun.">
        <title>Genetic determinants of endophytism in the Arabidopsis root mycobiome.</title>
        <authorList>
            <person name="Mesny F."/>
            <person name="Miyauchi S."/>
            <person name="Thiergart T."/>
            <person name="Pickel B."/>
            <person name="Atanasova L."/>
            <person name="Karlsson M."/>
            <person name="Huettel B."/>
            <person name="Barry K.W."/>
            <person name="Haridas S."/>
            <person name="Chen C."/>
            <person name="Bauer D."/>
            <person name="Andreopoulos W."/>
            <person name="Pangilinan J."/>
            <person name="LaButti K."/>
            <person name="Riley R."/>
            <person name="Lipzen A."/>
            <person name="Clum A."/>
            <person name="Drula E."/>
            <person name="Henrissat B."/>
            <person name="Kohler A."/>
            <person name="Grigoriev I.V."/>
            <person name="Martin F.M."/>
            <person name="Hacquard S."/>
        </authorList>
    </citation>
    <scope>NUCLEOTIDE SEQUENCE</scope>
    <source>
        <strain evidence="9">MPI-CAGE-AT-0021</strain>
    </source>
</reference>
<evidence type="ECO:0000256" key="6">
    <source>
        <dbReference type="SAM" id="MobiDB-lite"/>
    </source>
</evidence>
<dbReference type="GO" id="GO:0043138">
    <property type="term" value="F:3'-5' DNA helicase activity"/>
    <property type="evidence" value="ECO:0007669"/>
    <property type="project" value="UniProtKB-EC"/>
</dbReference>
<dbReference type="EMBL" id="JAGMUU010000064">
    <property type="protein sequence ID" value="KAH7110378.1"/>
    <property type="molecule type" value="Genomic_DNA"/>
</dbReference>
<dbReference type="GO" id="GO:0005694">
    <property type="term" value="C:chromosome"/>
    <property type="evidence" value="ECO:0007669"/>
    <property type="project" value="TreeGrafter"/>
</dbReference>
<evidence type="ECO:0000313" key="9">
    <source>
        <dbReference type="EMBL" id="KAH7110378.1"/>
    </source>
</evidence>
<dbReference type="SMART" id="SM00487">
    <property type="entry name" value="DEXDc"/>
    <property type="match status" value="1"/>
</dbReference>
<dbReference type="InterPro" id="IPR027417">
    <property type="entry name" value="P-loop_NTPase"/>
</dbReference>
<dbReference type="PANTHER" id="PTHR13710:SF154">
    <property type="entry name" value="RECQ HELICASE, PUTATIVE (AFU_ORTHOLOGUE AFUA_6G14720)-RELATED"/>
    <property type="match status" value="1"/>
</dbReference>
<name>A0A9P9D0I7_9HYPO</name>
<dbReference type="Pfam" id="PF00271">
    <property type="entry name" value="Helicase_C"/>
    <property type="match status" value="1"/>
</dbReference>
<dbReference type="PANTHER" id="PTHR13710">
    <property type="entry name" value="DNA HELICASE RECQ FAMILY MEMBER"/>
    <property type="match status" value="1"/>
</dbReference>
<evidence type="ECO:0000256" key="2">
    <source>
        <dbReference type="ARBA" id="ARBA00022741"/>
    </source>
</evidence>
<feature type="domain" description="Helicase ATP-binding" evidence="7">
    <location>
        <begin position="813"/>
        <end position="971"/>
    </location>
</feature>
<dbReference type="EC" id="5.6.2.4" evidence="5"/>
<comment type="similarity">
    <text evidence="1">Belongs to the helicase family. RecQ subfamily.</text>
</comment>
<gene>
    <name evidence="9" type="ORF">B0J13DRAFT_662043</name>
</gene>
<dbReference type="Pfam" id="PF00270">
    <property type="entry name" value="DEAD"/>
    <property type="match status" value="1"/>
</dbReference>
<dbReference type="OrthoDB" id="10261556at2759"/>
<dbReference type="InterPro" id="IPR014001">
    <property type="entry name" value="Helicase_ATP-bd"/>
</dbReference>
<dbReference type="GO" id="GO:0005524">
    <property type="term" value="F:ATP binding"/>
    <property type="evidence" value="ECO:0007669"/>
    <property type="project" value="UniProtKB-KW"/>
</dbReference>
<dbReference type="GO" id="GO:0000724">
    <property type="term" value="P:double-strand break repair via homologous recombination"/>
    <property type="evidence" value="ECO:0007669"/>
    <property type="project" value="TreeGrafter"/>
</dbReference>
<dbReference type="Proteomes" id="UP000717696">
    <property type="component" value="Unassembled WGS sequence"/>
</dbReference>
<keyword evidence="9" id="KW-0347">Helicase</keyword>
<evidence type="ECO:0000256" key="1">
    <source>
        <dbReference type="ARBA" id="ARBA00005446"/>
    </source>
</evidence>
<keyword evidence="3" id="KW-0067">ATP-binding</keyword>
<dbReference type="InterPro" id="IPR013087">
    <property type="entry name" value="Znf_C2H2_type"/>
</dbReference>
<dbReference type="SMART" id="SM00490">
    <property type="entry name" value="HELICc"/>
    <property type="match status" value="1"/>
</dbReference>
<dbReference type="InterPro" id="IPR001650">
    <property type="entry name" value="Helicase_C-like"/>
</dbReference>
<comment type="caution">
    <text evidence="9">The sequence shown here is derived from an EMBL/GenBank/DDBJ whole genome shotgun (WGS) entry which is preliminary data.</text>
</comment>
<keyword evidence="9" id="KW-0378">Hydrolase</keyword>
<dbReference type="GO" id="GO:0003676">
    <property type="term" value="F:nucleic acid binding"/>
    <property type="evidence" value="ECO:0007669"/>
    <property type="project" value="InterPro"/>
</dbReference>
<dbReference type="GO" id="GO:0009378">
    <property type="term" value="F:four-way junction helicase activity"/>
    <property type="evidence" value="ECO:0007669"/>
    <property type="project" value="TreeGrafter"/>
</dbReference>
<proteinExistence type="inferred from homology"/>
<dbReference type="PROSITE" id="PS51192">
    <property type="entry name" value="HELICASE_ATP_BIND_1"/>
    <property type="match status" value="1"/>
</dbReference>
<feature type="region of interest" description="Disordered" evidence="6">
    <location>
        <begin position="737"/>
        <end position="759"/>
    </location>
</feature>
<evidence type="ECO:0000256" key="3">
    <source>
        <dbReference type="ARBA" id="ARBA00022840"/>
    </source>
</evidence>
<dbReference type="GO" id="GO:0005737">
    <property type="term" value="C:cytoplasm"/>
    <property type="evidence" value="ECO:0007669"/>
    <property type="project" value="TreeGrafter"/>
</dbReference>
<evidence type="ECO:0000256" key="4">
    <source>
        <dbReference type="ARBA" id="ARBA00034617"/>
    </source>
</evidence>
<dbReference type="SUPFAM" id="SSF52540">
    <property type="entry name" value="P-loop containing nucleoside triphosphate hydrolases"/>
    <property type="match status" value="1"/>
</dbReference>
<dbReference type="InterPro" id="IPR011545">
    <property type="entry name" value="DEAD/DEAH_box_helicase_dom"/>
</dbReference>
<feature type="domain" description="Helicase C-terminal" evidence="8">
    <location>
        <begin position="1001"/>
        <end position="1148"/>
    </location>
</feature>
<evidence type="ECO:0000313" key="10">
    <source>
        <dbReference type="Proteomes" id="UP000717696"/>
    </source>
</evidence>
<organism evidence="9 10">
    <name type="scientific">Dactylonectria estremocensis</name>
    <dbReference type="NCBI Taxonomy" id="1079267"/>
    <lineage>
        <taxon>Eukaryota</taxon>
        <taxon>Fungi</taxon>
        <taxon>Dikarya</taxon>
        <taxon>Ascomycota</taxon>
        <taxon>Pezizomycotina</taxon>
        <taxon>Sordariomycetes</taxon>
        <taxon>Hypocreomycetidae</taxon>
        <taxon>Hypocreales</taxon>
        <taxon>Nectriaceae</taxon>
        <taxon>Dactylonectria</taxon>
    </lineage>
</organism>
<accession>A0A9P9D0I7</accession>
<dbReference type="PROSITE" id="PS51194">
    <property type="entry name" value="HELICASE_CTER"/>
    <property type="match status" value="1"/>
</dbReference>
<evidence type="ECO:0000259" key="8">
    <source>
        <dbReference type="PROSITE" id="PS51194"/>
    </source>
</evidence>
<keyword evidence="10" id="KW-1185">Reference proteome</keyword>
<keyword evidence="2" id="KW-0547">Nucleotide-binding</keyword>
<comment type="catalytic activity">
    <reaction evidence="4">
        <text>Couples ATP hydrolysis with the unwinding of duplex DNA by translocating in the 3'-5' direction.</text>
        <dbReference type="EC" id="5.6.2.4"/>
    </reaction>
</comment>
<evidence type="ECO:0000259" key="7">
    <source>
        <dbReference type="PROSITE" id="PS51192"/>
    </source>
</evidence>
<dbReference type="AlphaFoldDB" id="A0A9P9D0I7"/>
<sequence>MERRGLKTSRKILELPNRKAVGSMAKLPFRHLYRATNGVTGNSSVVESKDRNATVSYYAGLELRAPSAEDLKHGPANPIAAIEGLHVHHGFACRRCEFVIPSWKWLREHWNKEHKEQRIGGRSRTSVRIQTFFTGPKSAIHYFCVTAAGADEKRQFLGTAEKKEIKARAERQLVADIKGQWAYTQGQQEEMQKVLADGILRHETTNWLKRSSWLAHFHRRDLGKIYACSRMPGRDDDELWRLTAAMDHLFFSRCIEGLKSMPLITQLLLASPHHKDAHSRPFRLLQEKTNIDRYLVYCKQFLYYCLNVLHLDEPTLLKEHSFRFTDEQRIGLKRVWGYLVDDGRSDDEALEEEILQVLARFWMQRLDGDPFDSPLWHFVGVLGIDGESGQLQLAHLFTYMLAGLAIPTRERPGIVGLAERFAQVRNDWLCKATYSPMGYTLSLLLYSRKIAQETGSRLMVSWSKHGELIYFIGKPILIEDICSIIAEMITNAEDLLWGSLMFKEGADARFAIPLATIEDNLTYTIRGQSFIHSNGLGGKEVVMLEDLIARRRKQTYLDKQGQWKWAGIRKYLKLVKKFEELLLILMHFTGGQPSWGEEITGLHLVNAINRDCNIFVINGEVILITQYHKSLAHFDSPKVMLHFLTARALCNKICPPSDFVWHSENGPWESSQMSAAIASKKHARQRGAAKADFEDADNNDDAKRYKVPDDLAAAYTSQTAANYGVTIDHTFLGCTGQPPSGPSLKRKGAAADAKGQEARVALPKRAKTMPLEKLAGAGAGESGEDQLILRALQTILRNDHAQFQSPQQEEAMQLAAAKETPLITILPTGGSKSLVFMVPAMLTGAGVTIVVAPYAELKRQLVTRCIDAGLDCKDWPKARDSWPRITIVSAEAAGTDDFLQWAADLAVWGRLDRVVIDECHLTFTAANEYRGKLQALVRLRNLCCPFVFLTGTLPPLCKPAFEEAMQLRNPIYIRTSSYRIQVRYSVLRVQNGRGIMKVKALVNAQLGGLSPEEKGVIYCISHAKCRALAQQLRYHYYYGRPEEYGSDFAAQREAGFQAWLCSETPYIVATAALGTGLDVAGIIHVIHLEAPASIIDYAQEAGRAGRAGERVTAQIVVKEKDWPAEDAEKDSCLDLKRREVNSLVRTHGCQRRVLGQCLDRDPRDCKGIDSDALYLDRYSAKGTLAATADPSLWAQVQELAGRKHKYIKLIYRQEMINAIAIFDLILKWHKD</sequence>
<dbReference type="PROSITE" id="PS00028">
    <property type="entry name" value="ZINC_FINGER_C2H2_1"/>
    <property type="match status" value="1"/>
</dbReference>
<evidence type="ECO:0000256" key="5">
    <source>
        <dbReference type="ARBA" id="ARBA00034808"/>
    </source>
</evidence>
<protein>
    <recommendedName>
        <fullName evidence="5">DNA 3'-5' helicase</fullName>
        <ecNumber evidence="5">5.6.2.4</ecNumber>
    </recommendedName>
</protein>
<dbReference type="Gene3D" id="3.40.50.300">
    <property type="entry name" value="P-loop containing nucleotide triphosphate hydrolases"/>
    <property type="match status" value="2"/>
</dbReference>